<gene>
    <name evidence="2" type="ORF">KIPB_004300</name>
</gene>
<evidence type="ECO:0000313" key="3">
    <source>
        <dbReference type="Proteomes" id="UP000265618"/>
    </source>
</evidence>
<dbReference type="OrthoDB" id="437457at2759"/>
<protein>
    <submittedName>
        <fullName evidence="2">Uncharacterized protein</fullName>
    </submittedName>
</protein>
<accession>A0A9K3GHN8</accession>
<evidence type="ECO:0000256" key="1">
    <source>
        <dbReference type="SAM" id="MobiDB-lite"/>
    </source>
</evidence>
<dbReference type="EMBL" id="BDIP01000907">
    <property type="protein sequence ID" value="GIQ83052.1"/>
    <property type="molecule type" value="Genomic_DNA"/>
</dbReference>
<proteinExistence type="predicted"/>
<reference evidence="2 3" key="1">
    <citation type="journal article" date="2018" name="PLoS ONE">
        <title>The draft genome of Kipferlia bialata reveals reductive genome evolution in fornicate parasites.</title>
        <authorList>
            <person name="Tanifuji G."/>
            <person name="Takabayashi S."/>
            <person name="Kume K."/>
            <person name="Takagi M."/>
            <person name="Nakayama T."/>
            <person name="Kamikawa R."/>
            <person name="Inagaki Y."/>
            <person name="Hashimoto T."/>
        </authorList>
    </citation>
    <scope>NUCLEOTIDE SEQUENCE [LARGE SCALE GENOMIC DNA]</scope>
    <source>
        <strain evidence="2">NY0173</strain>
    </source>
</reference>
<comment type="caution">
    <text evidence="2">The sequence shown here is derived from an EMBL/GenBank/DDBJ whole genome shotgun (WGS) entry which is preliminary data.</text>
</comment>
<dbReference type="Proteomes" id="UP000265618">
    <property type="component" value="Unassembled WGS sequence"/>
</dbReference>
<sequence>MSGRSSPTEAPCVHEQLAYLKQTVTIQSRQCQRRKYTKADYKQAMVPHMHPQTMAVLKGMYESACKSGKMPYNTNLWEELKNSGPELGALPRSVAKEALESAVHLFLGLRLYWGSQLLSEEDFLLYELARFGGTPTLQKHRMPWLAKAKIGDVERDTPPMQDLHLPQPGRVSFGTTVEQSMPLDMGTTHVAIGAVDLAPLLMAYIHPKEGEHTDPIPVEERRNKDFPLKYIGYHTCPYAISKSKVIWELIKTTDEAICAQTVLQILAEKKTSSRGDTDPVLAILGHWGSATESRVSASGAAYGHCLNHKVGDCDNACHPVFLAQEVDRNAVSTLNLTGVFAVPSDLPEGTGLVGSPAYFDIPDLDRIRLVQPGECPLRVASVKDMVAHTHREEGESIVDGLVRFLSERVNQLRYLAKYGKVTCELHCDDVEAIGPQIKELRAATMSWANTMDMYPPNMFHALVDTCDYRKRPQYAWQRTTPTVHFGYSTRWHCSVKGTWVTDYSCQDRQGVLDESIVYTTQRWKTEGIDSVLQAPPPVECTMLMLGERHRHTWTEWFQESSYGGKAEHTSESIIYRLGSESDAESRPLSVTLPQGHDLHLSWVYGKKGAMDRIIEETERRMKGEPAPEGPVNWSQQDG</sequence>
<feature type="region of interest" description="Disordered" evidence="1">
    <location>
        <begin position="617"/>
        <end position="638"/>
    </location>
</feature>
<keyword evidence="3" id="KW-1185">Reference proteome</keyword>
<organism evidence="2 3">
    <name type="scientific">Kipferlia bialata</name>
    <dbReference type="NCBI Taxonomy" id="797122"/>
    <lineage>
        <taxon>Eukaryota</taxon>
        <taxon>Metamonada</taxon>
        <taxon>Carpediemonas-like organisms</taxon>
        <taxon>Kipferlia</taxon>
    </lineage>
</organism>
<evidence type="ECO:0000313" key="2">
    <source>
        <dbReference type="EMBL" id="GIQ83052.1"/>
    </source>
</evidence>
<dbReference type="AlphaFoldDB" id="A0A9K3GHN8"/>
<name>A0A9K3GHN8_9EUKA</name>